<protein>
    <submittedName>
        <fullName evidence="2">DUF3971 domain-containing protein</fullName>
    </submittedName>
</protein>
<dbReference type="RefSeq" id="WP_140192479.1">
    <property type="nucleotide sequence ID" value="NZ_CP065915.1"/>
</dbReference>
<feature type="transmembrane region" description="Helical" evidence="1">
    <location>
        <begin position="22"/>
        <end position="46"/>
    </location>
</feature>
<keyword evidence="1" id="KW-1133">Transmembrane helix</keyword>
<evidence type="ECO:0000313" key="2">
    <source>
        <dbReference type="EMBL" id="TNY31799.1"/>
    </source>
</evidence>
<reference evidence="2 3" key="1">
    <citation type="submission" date="2019-06" db="EMBL/GenBank/DDBJ databases">
        <title>Genome of new Rhodobacteraceae sp. SM1903.</title>
        <authorList>
            <person name="Ren X."/>
        </authorList>
    </citation>
    <scope>NUCLEOTIDE SEQUENCE [LARGE SCALE GENOMIC DNA]</scope>
    <source>
        <strain evidence="2 3">SM1903</strain>
    </source>
</reference>
<keyword evidence="1" id="KW-0812">Transmembrane</keyword>
<sequence>MADQSAEIDDPRPRLMGRKRKAGLRLLGLMLFLPVAVAIILIVSLIDRDITAPSWVREEVEARAEEAIGGGIEMERISIRIGRDLHPRIHLANAELTDRSGTVVARVPEISALISPRGLILNRELLAQEIRVSGAQVSLVRSEDGNLAMSFGDGSASVRESATFTGLLDGIDATFERGPLEALERVELDGLIVNLDDRRAGQSLTVDGGQAVLDIDRREIGLSADLSLLSGGGVSRVAFDYASPRGSREAEMSISVDEASAADIASQSPALSWLSVIDAPISASLRGGIDADGTLGPLNAVLEIGAGAIRPAPEARPVPFDAVKAYLAYDPETQELAFDQLSLESEDIAVEANGEAFLKGMEDGFPDEIWGQFRMPTLTANPNDIYDVPVELAVGSLDFRLALDPFRLTLGELIATEGDSNIRAWGEVSTGEDGWNVAVDARIDRVTVPHAKALWPEVWRPGVRGWVANNILDGDIVNAAVAVRTHGTEEPVIAMDFEFEDGSVRYLPRMPAVEGGYGFVQIGKDSFSVSLAEGYVAALEGGRVDMAGSTFVIPAMSLPDSPAEFSLKLDGTITAMLSVLDQPPLSLMQGAGLDVTLADGRARAQGRLLMPLSDQLSPDQVSYVFGAELTDVRSTTLVPDKVLASPQLEVAATPEGLRIEGPARLGQTPLTGSFSRAFEEGAPARIEAQVELSPAALDEFGIALPPGTVQGSGPARFDLVMPAGLPPSFILSSEMRGITLSVPWVGWSKAAGTPGTLEVQGQLGASPKVSRLRLQASGLTAEGRIDLGANSAFEAAVFDRLSVGDWLDAPITLRNRGAGQAVGVEVNGGTLDMRRAAFGPGGGDGGEGGPMNVRLDRLVVTESLVLTGFEGAFASQGGLRGTFEAQVNEGPPIAGDLVPVNGRTGVRVTSNDAGGVLRAAKLLPNALGGAMQLILRPTGGEGTYDGSLTVDDLRIRDAPAIAELLDAISVVGLLQQLDGQGLSFTDVDAQFRMTPEQIIVTQSSAVGPSLGLSLDGTYTLASTIMDFQGVVSPVYLLNGIGSVLTRPGEGLIGFNFTIRGPVGQPNVGVNPLSVLTPGMFREIFRRPPPQVTR</sequence>
<comment type="caution">
    <text evidence="2">The sequence shown here is derived from an EMBL/GenBank/DDBJ whole genome shotgun (WGS) entry which is preliminary data.</text>
</comment>
<keyword evidence="1" id="KW-0472">Membrane</keyword>
<dbReference type="AlphaFoldDB" id="A0A5C5GCT9"/>
<organism evidence="2 3">
    <name type="scientific">Pelagovum pacificum</name>
    <dbReference type="NCBI Taxonomy" id="2588711"/>
    <lineage>
        <taxon>Bacteria</taxon>
        <taxon>Pseudomonadati</taxon>
        <taxon>Pseudomonadota</taxon>
        <taxon>Alphaproteobacteria</taxon>
        <taxon>Rhodobacterales</taxon>
        <taxon>Paracoccaceae</taxon>
        <taxon>Pelagovum</taxon>
    </lineage>
</organism>
<name>A0A5C5GCT9_9RHOB</name>
<accession>A0A5C5GCT9</accession>
<dbReference type="EMBL" id="VFFF01000001">
    <property type="protein sequence ID" value="TNY31799.1"/>
    <property type="molecule type" value="Genomic_DNA"/>
</dbReference>
<keyword evidence="3" id="KW-1185">Reference proteome</keyword>
<proteinExistence type="predicted"/>
<dbReference type="OrthoDB" id="7161641at2"/>
<evidence type="ECO:0000313" key="3">
    <source>
        <dbReference type="Proteomes" id="UP000314011"/>
    </source>
</evidence>
<dbReference type="Proteomes" id="UP000314011">
    <property type="component" value="Unassembled WGS sequence"/>
</dbReference>
<gene>
    <name evidence="2" type="ORF">FHY64_00395</name>
</gene>
<evidence type="ECO:0000256" key="1">
    <source>
        <dbReference type="SAM" id="Phobius"/>
    </source>
</evidence>